<dbReference type="InterPro" id="IPR052070">
    <property type="entry name" value="ESCRT-I_UEV_domain"/>
</dbReference>
<dbReference type="PANTHER" id="PTHR23306:SF3">
    <property type="entry name" value="TUMOR SUPPRESSOR PROTEIN 101"/>
    <property type="match status" value="1"/>
</dbReference>
<keyword evidence="8" id="KW-1185">Reference proteome</keyword>
<dbReference type="Gene3D" id="6.10.140.820">
    <property type="match status" value="1"/>
</dbReference>
<dbReference type="EMBL" id="CACVBM020001107">
    <property type="protein sequence ID" value="CAA7031515.1"/>
    <property type="molecule type" value="Genomic_DNA"/>
</dbReference>
<keyword evidence="4 5" id="KW-0653">Protein transport</keyword>
<dbReference type="InterPro" id="IPR037202">
    <property type="entry name" value="ESCRT_assembly_dom"/>
</dbReference>
<dbReference type="GO" id="GO:0015031">
    <property type="term" value="P:protein transport"/>
    <property type="evidence" value="ECO:0007669"/>
    <property type="project" value="UniProtKB-UniRule"/>
</dbReference>
<dbReference type="PROSITE" id="PS51312">
    <property type="entry name" value="SB"/>
    <property type="match status" value="1"/>
</dbReference>
<gene>
    <name evidence="7" type="ORF">MERR_LOCUS18750</name>
</gene>
<evidence type="ECO:0000259" key="6">
    <source>
        <dbReference type="PROSITE" id="PS51312"/>
    </source>
</evidence>
<dbReference type="GO" id="GO:0008333">
    <property type="term" value="P:endosome to lysosome transport"/>
    <property type="evidence" value="ECO:0007669"/>
    <property type="project" value="TreeGrafter"/>
</dbReference>
<evidence type="ECO:0000256" key="3">
    <source>
        <dbReference type="ARBA" id="ARBA00022753"/>
    </source>
</evidence>
<dbReference type="InterPro" id="IPR017916">
    <property type="entry name" value="SB_dom"/>
</dbReference>
<evidence type="ECO:0000313" key="7">
    <source>
        <dbReference type="EMBL" id="CAA7031515.1"/>
    </source>
</evidence>
<evidence type="ECO:0000256" key="1">
    <source>
        <dbReference type="ARBA" id="ARBA00004177"/>
    </source>
</evidence>
<dbReference type="PANTHER" id="PTHR23306">
    <property type="entry name" value="TUMOR SUSCEPTIBILITY GENE 101 PROTEIN-RELATED"/>
    <property type="match status" value="1"/>
</dbReference>
<keyword evidence="3" id="KW-0967">Endosome</keyword>
<comment type="caution">
    <text evidence="7">The sequence shown here is derived from an EMBL/GenBank/DDBJ whole genome shotgun (WGS) entry which is preliminary data.</text>
</comment>
<protein>
    <recommendedName>
        <fullName evidence="6">SB domain-containing protein</fullName>
    </recommendedName>
</protein>
<comment type="subcellular location">
    <subcellularLocation>
        <location evidence="1">Endosome</location>
    </subcellularLocation>
</comment>
<proteinExistence type="predicted"/>
<name>A0A6D2IQY2_9BRAS</name>
<accession>A0A6D2IQY2</accession>
<dbReference type="SUPFAM" id="SSF140111">
    <property type="entry name" value="Endosomal sorting complex assembly domain"/>
    <property type="match status" value="1"/>
</dbReference>
<feature type="domain" description="SB" evidence="6">
    <location>
        <begin position="50"/>
        <end position="118"/>
    </location>
</feature>
<dbReference type="Proteomes" id="UP000467841">
    <property type="component" value="Unassembled WGS sequence"/>
</dbReference>
<dbReference type="Pfam" id="PF09454">
    <property type="entry name" value="Vps23_core"/>
    <property type="match status" value="1"/>
</dbReference>
<evidence type="ECO:0000256" key="2">
    <source>
        <dbReference type="ARBA" id="ARBA00022448"/>
    </source>
</evidence>
<sequence>MVDEKETLEQQLQAMAMNTDFLDSWIVENNGKAKNVPVDLDVGNAFECTVALSKQMLDCNASDLAIEDTVYLMDKSFRDGLLPFDQYLRNVRLLSRGQFFHRATAEKVRATQMEAQVASIAARLHS</sequence>
<evidence type="ECO:0000313" key="8">
    <source>
        <dbReference type="Proteomes" id="UP000467841"/>
    </source>
</evidence>
<organism evidence="7 8">
    <name type="scientific">Microthlaspi erraticum</name>
    <dbReference type="NCBI Taxonomy" id="1685480"/>
    <lineage>
        <taxon>Eukaryota</taxon>
        <taxon>Viridiplantae</taxon>
        <taxon>Streptophyta</taxon>
        <taxon>Embryophyta</taxon>
        <taxon>Tracheophyta</taxon>
        <taxon>Spermatophyta</taxon>
        <taxon>Magnoliopsida</taxon>
        <taxon>eudicotyledons</taxon>
        <taxon>Gunneridae</taxon>
        <taxon>Pentapetalae</taxon>
        <taxon>rosids</taxon>
        <taxon>malvids</taxon>
        <taxon>Brassicales</taxon>
        <taxon>Brassicaceae</taxon>
        <taxon>Coluteocarpeae</taxon>
        <taxon>Microthlaspi</taxon>
    </lineage>
</organism>
<dbReference type="GO" id="GO:0000813">
    <property type="term" value="C:ESCRT I complex"/>
    <property type="evidence" value="ECO:0007669"/>
    <property type="project" value="TreeGrafter"/>
</dbReference>
<evidence type="ECO:0000256" key="4">
    <source>
        <dbReference type="ARBA" id="ARBA00022927"/>
    </source>
</evidence>
<dbReference type="GO" id="GO:0043130">
    <property type="term" value="F:ubiquitin binding"/>
    <property type="evidence" value="ECO:0007669"/>
    <property type="project" value="TreeGrafter"/>
</dbReference>
<dbReference type="AlphaFoldDB" id="A0A6D2IQY2"/>
<dbReference type="OrthoDB" id="306304at2759"/>
<reference evidence="7" key="1">
    <citation type="submission" date="2020-01" db="EMBL/GenBank/DDBJ databases">
        <authorList>
            <person name="Mishra B."/>
        </authorList>
    </citation>
    <scope>NUCLEOTIDE SEQUENCE [LARGE SCALE GENOMIC DNA]</scope>
</reference>
<evidence type="ECO:0000256" key="5">
    <source>
        <dbReference type="PROSITE-ProRule" id="PRU00644"/>
    </source>
</evidence>
<keyword evidence="2 5" id="KW-0813">Transport</keyword>